<dbReference type="InterPro" id="IPR036322">
    <property type="entry name" value="WD40_repeat_dom_sf"/>
</dbReference>
<keyword evidence="4" id="KW-1185">Reference proteome</keyword>
<sequence length="1344" mass="147236">MAAPPPPGAAAPGDRLQPPPQHRSTASSHIPIPASVLTPPPAPPRPVRTQSDSGARPDEAPPLPPKTSVGHTRDLSLNDPFITTPSPPAAMPRSAPHAPADGTWARPTDSVVPTPPTLAPPARPLDMNALSASLPGERAGVARLEPQYASVGNTPTEWTEPMRVEWSRGSSGEQSNDTWYAERTPESRDVPEAPAPIEPLPEPVVTEPPPRHPAAYAHEPSERRRPMIEIPSVQPVRQPAVSTPATERPRTDAQNDTPRTAKAPVERPRLTPHDMPPPAYDYARMGVATTNAEAPRAMPTPVREVPKQLLSPGAEGPHSIPMPPREVFGQSMPTPAREVPQRVLSPTSEAPRSIPMPPREVFGQSMPTPAREVPQRVLSPTSEAPRSIPMPPREALGQSMPTPAREVPQRVLSPTSEAPRSIPMPPREVFGQNMLTPAREVPHGLPTPTRDMPQHALSPAADAPRETVRPSPDVPHAALPDAAPVQPTPVSAAPSPVSSTGLYADQVNAQSSRTIDTTDTPTQYMSSDDDDEADGEAALATAPDASDEAKSTSDEMLDISHMNRLPPSLDPPRSVPFKSQIGPSDLFRGTLVAAVHDKVRVAVLGEGPSGFADKLLPQAAEHYIALGSPASLSPNSRELRITALSFCPPIGIAPAPDEPLEPMSEGRFVWYGTQNGNLGELDILTGQLTALRTTTHKDRILLVRRVGAAMLVLDESGKISAWVPRHGKVLSLAHTNPHSQRITLPKHAYTTVLGDQLWVCSVALVPRANPMQPAQKVQQVRMYNPLADDRPFNALSRPMTLPLTKENGMGGVTSAAYVPQCPNQVFLGHESGHISVWSTKDFACTDVHRVGDQPLVAMTGLYSMLWTATRSGQITLYKVDSPLWRAAKSWQAHREAVTALLFDPYGLDPLRGELFVCSIGNDHFAYFWDGFLSDDWLDQELGKCAPSFSSSRSVRVLEMTYNIGAAAPSDLFGVVDNMELFQRVLRNSCSFSAPSEPVNEYCDEYNSPDVIVIGFQELIDLEDKRLTAKRLLLGNKRREGKEFDTNISSQHKAWHDQLINFVRLALPPEAPYAVLLSESMVGLFSMVFVKASIMSRTRNATTYKVKTGLGGHYGNKGAIVTRFVIDDTSLCFINCHLAAGQRNVRQRNSDVTDIMQSISPTSTQKTRDVAYVGGGDGTMILDHEICFIAGDLNYRVDMRREVVLNIILQQRYDELTAADQLLTELRHNVAFRLRGFQEAPIHFPPTYKLNRLTNDWDSSEKARIPAYCDRILWRGFNSDTVQCTSYKRWDATLSDHRPVSATFRVRVKSIDPVRRAQVLEQKTAELAQYKHSVLTEILRFYHGL</sequence>
<dbReference type="InterPro" id="IPR000300">
    <property type="entry name" value="IPPc"/>
</dbReference>
<dbReference type="GO" id="GO:0046856">
    <property type="term" value="P:phosphatidylinositol dephosphorylation"/>
    <property type="evidence" value="ECO:0007669"/>
    <property type="project" value="InterPro"/>
</dbReference>
<evidence type="ECO:0000313" key="3">
    <source>
        <dbReference type="EMBL" id="WFD37643.1"/>
    </source>
</evidence>
<accession>A0AAF0F3L8</accession>
<feature type="region of interest" description="Disordered" evidence="1">
    <location>
        <begin position="1"/>
        <end position="128"/>
    </location>
</feature>
<evidence type="ECO:0000313" key="4">
    <source>
        <dbReference type="Proteomes" id="UP001217754"/>
    </source>
</evidence>
<evidence type="ECO:0000256" key="1">
    <source>
        <dbReference type="SAM" id="MobiDB-lite"/>
    </source>
</evidence>
<dbReference type="RefSeq" id="XP_060120540.1">
    <property type="nucleotide sequence ID" value="XM_060264557.1"/>
</dbReference>
<feature type="domain" description="Inositol polyphosphate-related phosphatase" evidence="2">
    <location>
        <begin position="952"/>
        <end position="1311"/>
    </location>
</feature>
<dbReference type="SUPFAM" id="SSF50978">
    <property type="entry name" value="WD40 repeat-like"/>
    <property type="match status" value="1"/>
</dbReference>
<dbReference type="SMART" id="SM00128">
    <property type="entry name" value="IPPc"/>
    <property type="match status" value="1"/>
</dbReference>
<evidence type="ECO:0000259" key="2">
    <source>
        <dbReference type="SMART" id="SM00128"/>
    </source>
</evidence>
<feature type="compositionally biased region" description="Low complexity" evidence="1">
    <location>
        <begin position="482"/>
        <end position="500"/>
    </location>
</feature>
<dbReference type="PANTHER" id="PTHR11200:SF240">
    <property type="entry name" value="INOSITOL POLYPHOSPHATE 5-PHOSPHATASE C9G1.10C-RELATED"/>
    <property type="match status" value="1"/>
</dbReference>
<dbReference type="GO" id="GO:0004439">
    <property type="term" value="F:phosphatidylinositol-4,5-bisphosphate 5-phosphatase activity"/>
    <property type="evidence" value="ECO:0007669"/>
    <property type="project" value="TreeGrafter"/>
</dbReference>
<feature type="compositionally biased region" description="Polar residues" evidence="1">
    <location>
        <begin position="168"/>
        <end position="178"/>
    </location>
</feature>
<dbReference type="SUPFAM" id="SSF56219">
    <property type="entry name" value="DNase I-like"/>
    <property type="match status" value="1"/>
</dbReference>
<dbReference type="InterPro" id="IPR046985">
    <property type="entry name" value="IP5"/>
</dbReference>
<feature type="compositionally biased region" description="Pro residues" evidence="1">
    <location>
        <begin position="113"/>
        <end position="123"/>
    </location>
</feature>
<dbReference type="InterPro" id="IPR015943">
    <property type="entry name" value="WD40/YVTN_repeat-like_dom_sf"/>
</dbReference>
<feature type="compositionally biased region" description="Pro residues" evidence="1">
    <location>
        <begin position="193"/>
        <end position="212"/>
    </location>
</feature>
<proteinExistence type="predicted"/>
<gene>
    <name evidence="3" type="ORF">MJAP1_000590</name>
</gene>
<dbReference type="Gene3D" id="3.60.10.10">
    <property type="entry name" value="Endonuclease/exonuclease/phosphatase"/>
    <property type="match status" value="1"/>
</dbReference>
<dbReference type="Proteomes" id="UP001217754">
    <property type="component" value="Chromosome 1"/>
</dbReference>
<dbReference type="InterPro" id="IPR036691">
    <property type="entry name" value="Endo/exonu/phosph_ase_sf"/>
</dbReference>
<name>A0AAF0F3L8_9BASI</name>
<dbReference type="Gene3D" id="2.130.10.10">
    <property type="entry name" value="YVTN repeat-like/Quinoprotein amine dehydrogenase"/>
    <property type="match status" value="1"/>
</dbReference>
<organism evidence="3 4">
    <name type="scientific">Malassezia japonica</name>
    <dbReference type="NCBI Taxonomy" id="223818"/>
    <lineage>
        <taxon>Eukaryota</taxon>
        <taxon>Fungi</taxon>
        <taxon>Dikarya</taxon>
        <taxon>Basidiomycota</taxon>
        <taxon>Ustilaginomycotina</taxon>
        <taxon>Malasseziomycetes</taxon>
        <taxon>Malasseziales</taxon>
        <taxon>Malasseziaceae</taxon>
        <taxon>Malassezia</taxon>
    </lineage>
</organism>
<feature type="compositionally biased region" description="Low complexity" evidence="1">
    <location>
        <begin position="91"/>
        <end position="100"/>
    </location>
</feature>
<dbReference type="EMBL" id="CP119958">
    <property type="protein sequence ID" value="WFD37643.1"/>
    <property type="molecule type" value="Genomic_DNA"/>
</dbReference>
<dbReference type="GeneID" id="85224239"/>
<protein>
    <recommendedName>
        <fullName evidence="2">Inositol polyphosphate-related phosphatase domain-containing protein</fullName>
    </recommendedName>
</protein>
<feature type="region of interest" description="Disordered" evidence="1">
    <location>
        <begin position="145"/>
        <end position="554"/>
    </location>
</feature>
<reference evidence="3" key="1">
    <citation type="submission" date="2023-03" db="EMBL/GenBank/DDBJ databases">
        <title>Mating type loci evolution in Malassezia.</title>
        <authorList>
            <person name="Coelho M.A."/>
        </authorList>
    </citation>
    <scope>NUCLEOTIDE SEQUENCE</scope>
    <source>
        <strain evidence="3">CBS 9431</strain>
    </source>
</reference>
<dbReference type="Pfam" id="PF22669">
    <property type="entry name" value="Exo_endo_phos2"/>
    <property type="match status" value="1"/>
</dbReference>
<dbReference type="PANTHER" id="PTHR11200">
    <property type="entry name" value="INOSITOL 5-PHOSPHATASE"/>
    <property type="match status" value="1"/>
</dbReference>
<feature type="compositionally biased region" description="Polar residues" evidence="1">
    <location>
        <begin position="507"/>
        <end position="526"/>
    </location>
</feature>